<dbReference type="Pfam" id="PF00326">
    <property type="entry name" value="Peptidase_S9"/>
    <property type="match status" value="1"/>
</dbReference>
<comment type="similarity">
    <text evidence="1">Belongs to the peptidase S9C family.</text>
</comment>
<protein>
    <submittedName>
        <fullName evidence="8">Dipeptidyl aminopeptidase/acylaminoacyl peptidase</fullName>
    </submittedName>
</protein>
<dbReference type="InterPro" id="IPR029058">
    <property type="entry name" value="AB_hydrolase_fold"/>
</dbReference>
<dbReference type="SUPFAM" id="SSF53474">
    <property type="entry name" value="alpha/beta-Hydrolases"/>
    <property type="match status" value="1"/>
</dbReference>
<evidence type="ECO:0000256" key="6">
    <source>
        <dbReference type="SAM" id="SignalP"/>
    </source>
</evidence>
<reference evidence="8 9" key="1">
    <citation type="submission" date="2016-10" db="EMBL/GenBank/DDBJ databases">
        <authorList>
            <person name="de Groot N.N."/>
        </authorList>
    </citation>
    <scope>NUCLEOTIDE SEQUENCE [LARGE SCALE GENOMIC DNA]</scope>
    <source>
        <strain evidence="8 9">CGMCC 1.3430</strain>
    </source>
</reference>
<dbReference type="GO" id="GO:0006508">
    <property type="term" value="P:proteolysis"/>
    <property type="evidence" value="ECO:0007669"/>
    <property type="project" value="UniProtKB-KW"/>
</dbReference>
<organism evidence="8 9">
    <name type="scientific">Alkalimonas amylolytica</name>
    <dbReference type="NCBI Taxonomy" id="152573"/>
    <lineage>
        <taxon>Bacteria</taxon>
        <taxon>Pseudomonadati</taxon>
        <taxon>Pseudomonadota</taxon>
        <taxon>Gammaproteobacteria</taxon>
        <taxon>Alkalimonas</taxon>
    </lineage>
</organism>
<evidence type="ECO:0000256" key="3">
    <source>
        <dbReference type="ARBA" id="ARBA00022729"/>
    </source>
</evidence>
<dbReference type="Proteomes" id="UP000198773">
    <property type="component" value="Unassembled WGS sequence"/>
</dbReference>
<feature type="domain" description="Peptidase S9 prolyl oligopeptidase catalytic" evidence="7">
    <location>
        <begin position="468"/>
        <end position="674"/>
    </location>
</feature>
<keyword evidence="2" id="KW-0645">Protease</keyword>
<dbReference type="InterPro" id="IPR011042">
    <property type="entry name" value="6-blade_b-propeller_TolB-like"/>
</dbReference>
<dbReference type="Gene3D" id="2.120.10.30">
    <property type="entry name" value="TolB, C-terminal domain"/>
    <property type="match status" value="2"/>
</dbReference>
<dbReference type="SUPFAM" id="SSF82171">
    <property type="entry name" value="DPP6 N-terminal domain-like"/>
    <property type="match status" value="1"/>
</dbReference>
<keyword evidence="8" id="KW-0031">Aminopeptidase</keyword>
<evidence type="ECO:0000256" key="1">
    <source>
        <dbReference type="ARBA" id="ARBA00010040"/>
    </source>
</evidence>
<feature type="chain" id="PRO_5011782520" evidence="6">
    <location>
        <begin position="21"/>
        <end position="677"/>
    </location>
</feature>
<name>A0A1H4A4L1_ALKAM</name>
<sequence>MKISSLTLSAVLMAGLGAHASAKTPLQVEHLAQLNQLSDIVLAPGGNQVVFAQKNGGVQPADSSHDLYIMDLTTNNSIRRLTQSSSREHQVRWSADGSAIYFLADRTGSNQVWRLSLSGGEAMQLTDLPLPVQGFQVSRNGQKLALALQHKPGCGDIACTLKAKAADAARKDTAMVYDQLMVRHWDRWLDGYRNHLFVATLGDKPVTDARNLMPDWNSDIAGINEVAFTPDQQHLVFSAKMPGVDESWHTNFDIFEVSIQGGEKKNLTADNPAWDSHPSFSPDGRFMAYLAMQTPQAESDRRRLVLLDQVTNQRTVLTEDWDRSIYSYQFGSDNRTIYVTTQDVGQVSIYAINTSFGDVRKIYGDGTAGHLNVAGERIVFSNHRLNQPTEMYQIQTDGNRLQQLTNVNGPLLENIAFGDFEQFSFSGWDGNTVYGYLVKPVNFNANQRYPLAYLVHGGPQGSFGNMFHYRWNAQLWAAQGYAVVMVDFHGSTGYGQAFTDSISRDWGGKPLVDLQKGFEYVQSAYPWIDGNRACALGASYGGYMMNWFAGKWPDAFRCLVNHAGLYDMPSFYGSTEELFFPEFDLGGTAWDEDADYHKFNPAAYADNWQTPMLVIHGLKDYRVPYAQGLGAFTNLQRKGIESRLVIFPDENHWIQKPENRVRWYNEVFDWMKRFTAE</sequence>
<dbReference type="OrthoDB" id="5800347at2"/>
<dbReference type="Gene3D" id="3.40.50.1820">
    <property type="entry name" value="alpha/beta hydrolase"/>
    <property type="match status" value="1"/>
</dbReference>
<gene>
    <name evidence="8" type="ORF">SAMN04488051_102491</name>
</gene>
<dbReference type="GO" id="GO:0004252">
    <property type="term" value="F:serine-type endopeptidase activity"/>
    <property type="evidence" value="ECO:0007669"/>
    <property type="project" value="TreeGrafter"/>
</dbReference>
<evidence type="ECO:0000313" key="8">
    <source>
        <dbReference type="EMBL" id="SEA30810.1"/>
    </source>
</evidence>
<evidence type="ECO:0000256" key="4">
    <source>
        <dbReference type="ARBA" id="ARBA00022801"/>
    </source>
</evidence>
<feature type="signal peptide" evidence="6">
    <location>
        <begin position="1"/>
        <end position="20"/>
    </location>
</feature>
<dbReference type="InterPro" id="IPR011659">
    <property type="entry name" value="WD40"/>
</dbReference>
<dbReference type="EMBL" id="FNRM01000002">
    <property type="protein sequence ID" value="SEA30810.1"/>
    <property type="molecule type" value="Genomic_DNA"/>
</dbReference>
<dbReference type="RefSeq" id="WP_091340938.1">
    <property type="nucleotide sequence ID" value="NZ_FNRM01000002.1"/>
</dbReference>
<evidence type="ECO:0000259" key="7">
    <source>
        <dbReference type="Pfam" id="PF00326"/>
    </source>
</evidence>
<accession>A0A1H4A4L1</accession>
<evidence type="ECO:0000256" key="2">
    <source>
        <dbReference type="ARBA" id="ARBA00022670"/>
    </source>
</evidence>
<dbReference type="FunFam" id="3.40.50.1820:FF:000028">
    <property type="entry name" value="S9 family peptidase"/>
    <property type="match status" value="1"/>
</dbReference>
<dbReference type="GO" id="GO:0004177">
    <property type="term" value="F:aminopeptidase activity"/>
    <property type="evidence" value="ECO:0007669"/>
    <property type="project" value="UniProtKB-KW"/>
</dbReference>
<dbReference type="Pfam" id="PF07676">
    <property type="entry name" value="PD40"/>
    <property type="match status" value="2"/>
</dbReference>
<keyword evidence="5" id="KW-0720">Serine protease</keyword>
<keyword evidence="3 6" id="KW-0732">Signal</keyword>
<dbReference type="STRING" id="152573.SAMN04488051_102491"/>
<evidence type="ECO:0000313" key="9">
    <source>
        <dbReference type="Proteomes" id="UP000198773"/>
    </source>
</evidence>
<keyword evidence="9" id="KW-1185">Reference proteome</keyword>
<dbReference type="AlphaFoldDB" id="A0A1H4A4L1"/>
<proteinExistence type="inferred from homology"/>
<dbReference type="InterPro" id="IPR001375">
    <property type="entry name" value="Peptidase_S9_cat"/>
</dbReference>
<dbReference type="PANTHER" id="PTHR42776:SF13">
    <property type="entry name" value="DIPEPTIDYL-PEPTIDASE 5"/>
    <property type="match status" value="1"/>
</dbReference>
<keyword evidence="4" id="KW-0378">Hydrolase</keyword>
<evidence type="ECO:0000256" key="5">
    <source>
        <dbReference type="ARBA" id="ARBA00022825"/>
    </source>
</evidence>
<dbReference type="PANTHER" id="PTHR42776">
    <property type="entry name" value="SERINE PEPTIDASE S9 FAMILY MEMBER"/>
    <property type="match status" value="1"/>
</dbReference>